<sequence>MTDKKIQNLIEQYKEKLSFKEEVLEKNNIILDMAFFNDALSEDEYEDLCNTVETEYEEIEELKEKIERLEELLETENYSSFYKEFQFEI</sequence>
<protein>
    <submittedName>
        <fullName evidence="2">Uncharacterized protein</fullName>
    </submittedName>
</protein>
<feature type="coiled-coil region" evidence="1">
    <location>
        <begin position="42"/>
        <end position="79"/>
    </location>
</feature>
<keyword evidence="1" id="KW-0175">Coiled coil</keyword>
<name>A0A162J6V1_9FUSO</name>
<dbReference type="Proteomes" id="UP000075816">
    <property type="component" value="Unassembled WGS sequence"/>
</dbReference>
<evidence type="ECO:0000313" key="3">
    <source>
        <dbReference type="Proteomes" id="UP000075816"/>
    </source>
</evidence>
<dbReference type="AlphaFoldDB" id="A0A162J6V1"/>
<gene>
    <name evidence="2" type="ORF">A2J07_00475</name>
</gene>
<evidence type="ECO:0000313" key="2">
    <source>
        <dbReference type="EMBL" id="KYL05243.1"/>
    </source>
</evidence>
<dbReference type="RefSeq" id="WP_062680737.1">
    <property type="nucleotide sequence ID" value="NZ_CAXOVC010000002.1"/>
</dbReference>
<reference evidence="2 3" key="1">
    <citation type="submission" date="2016-03" db="EMBL/GenBank/DDBJ databases">
        <title>Comparative genomics of human isolates of Fusobacterium necrophorum.</title>
        <authorList>
            <person name="Jensen A."/>
            <person name="Bank S."/>
            <person name="Andersen P.S."/>
            <person name="Kristensen L.H."/>
            <person name="Prag J."/>
        </authorList>
    </citation>
    <scope>NUCLEOTIDE SEQUENCE [LARGE SCALE GENOMIC DNA]</scope>
    <source>
        <strain evidence="2 3">LS_1264</strain>
    </source>
</reference>
<evidence type="ECO:0000256" key="1">
    <source>
        <dbReference type="SAM" id="Coils"/>
    </source>
</evidence>
<organism evidence="2 3">
    <name type="scientific">Fusobacterium necrophorum subsp. funduliforme</name>
    <dbReference type="NCBI Taxonomy" id="143387"/>
    <lineage>
        <taxon>Bacteria</taxon>
        <taxon>Fusobacteriati</taxon>
        <taxon>Fusobacteriota</taxon>
        <taxon>Fusobacteriia</taxon>
        <taxon>Fusobacteriales</taxon>
        <taxon>Fusobacteriaceae</taxon>
        <taxon>Fusobacterium</taxon>
    </lineage>
</organism>
<proteinExistence type="predicted"/>
<comment type="caution">
    <text evidence="2">The sequence shown here is derived from an EMBL/GenBank/DDBJ whole genome shotgun (WGS) entry which is preliminary data.</text>
</comment>
<accession>A0A162J6V1</accession>
<dbReference type="EMBL" id="LVEA01000001">
    <property type="protein sequence ID" value="KYL05243.1"/>
    <property type="molecule type" value="Genomic_DNA"/>
</dbReference>